<sequence>MKFVILLILSFIALVAPHSWIACSDYCEKNGADWDPNCCRGFPRDAQTYAQKDKFGLDRGFDYKPSGTSPGCKTTYKAGSYNNEYPKAIYYWNQQAVLAHPMKNHGGDEDCTGRYMPDNGNALYRGKVNTDRDESFSYYKKFLVTDLGKSPYGPANTRSNKYPKEGYQNAPNFCQDTDKAMGTYSFNVPKLTPGEYTFMWRWSFNSAQDIYTTCFDVIIVRSRAERDRMLIQANPSFDLAVGCGGKTSNGDAGSTAGCDVIPTPPPTTPATTPPTVPTTRSTSASTLPANVKYLTTNAYQMTGTIDLGTPAPGISKRFISIHFDCPVQAIFWNARLILRHNHENQRKKRHAAIHHDLLQEKPRDVASGKIYYMVNFDSPCDILANAPIAKLQKEE</sequence>
<feature type="compositionally biased region" description="Pro residues" evidence="1">
    <location>
        <begin position="262"/>
        <end position="276"/>
    </location>
</feature>
<keyword evidence="4" id="KW-1185">Reference proteome</keyword>
<name>A0ABP0G858_CLALP</name>
<comment type="caution">
    <text evidence="3">The sequence shown here is derived from an EMBL/GenBank/DDBJ whole genome shotgun (WGS) entry which is preliminary data.</text>
</comment>
<accession>A0ABP0G858</accession>
<keyword evidence="2" id="KW-0732">Signal</keyword>
<proteinExistence type="predicted"/>
<dbReference type="PROSITE" id="PS51257">
    <property type="entry name" value="PROKAR_LIPOPROTEIN"/>
    <property type="match status" value="1"/>
</dbReference>
<dbReference type="Proteomes" id="UP001642483">
    <property type="component" value="Unassembled WGS sequence"/>
</dbReference>
<dbReference type="PANTHER" id="PTHR35559:SF1">
    <property type="entry name" value="CHITIN-BINDING TYPE-4 DOMAIN-CONTAINING PROTEIN"/>
    <property type="match status" value="1"/>
</dbReference>
<evidence type="ECO:0000313" key="3">
    <source>
        <dbReference type="EMBL" id="CAK8686804.1"/>
    </source>
</evidence>
<feature type="region of interest" description="Disordered" evidence="1">
    <location>
        <begin position="253"/>
        <end position="283"/>
    </location>
</feature>
<dbReference type="EMBL" id="CAWYQH010000103">
    <property type="protein sequence ID" value="CAK8686804.1"/>
    <property type="molecule type" value="Genomic_DNA"/>
</dbReference>
<organism evidence="3 4">
    <name type="scientific">Clavelina lepadiformis</name>
    <name type="common">Light-bulb sea squirt</name>
    <name type="synonym">Ascidia lepadiformis</name>
    <dbReference type="NCBI Taxonomy" id="159417"/>
    <lineage>
        <taxon>Eukaryota</taxon>
        <taxon>Metazoa</taxon>
        <taxon>Chordata</taxon>
        <taxon>Tunicata</taxon>
        <taxon>Ascidiacea</taxon>
        <taxon>Aplousobranchia</taxon>
        <taxon>Clavelinidae</taxon>
        <taxon>Clavelina</taxon>
    </lineage>
</organism>
<protein>
    <submittedName>
        <fullName evidence="3">Uncharacterized protein</fullName>
    </submittedName>
</protein>
<dbReference type="PANTHER" id="PTHR35559">
    <property type="entry name" value="CHITIN-BINDING TYPE-4 DOMAIN-CONTAINING PROTEIN"/>
    <property type="match status" value="1"/>
</dbReference>
<reference evidence="3 4" key="1">
    <citation type="submission" date="2024-02" db="EMBL/GenBank/DDBJ databases">
        <authorList>
            <person name="Daric V."/>
            <person name="Darras S."/>
        </authorList>
    </citation>
    <scope>NUCLEOTIDE SEQUENCE [LARGE SCALE GENOMIC DNA]</scope>
</reference>
<evidence type="ECO:0000313" key="4">
    <source>
        <dbReference type="Proteomes" id="UP001642483"/>
    </source>
</evidence>
<feature type="signal peptide" evidence="2">
    <location>
        <begin position="1"/>
        <end position="17"/>
    </location>
</feature>
<evidence type="ECO:0000256" key="2">
    <source>
        <dbReference type="SAM" id="SignalP"/>
    </source>
</evidence>
<evidence type="ECO:0000256" key="1">
    <source>
        <dbReference type="SAM" id="MobiDB-lite"/>
    </source>
</evidence>
<feature type="chain" id="PRO_5045864886" evidence="2">
    <location>
        <begin position="18"/>
        <end position="395"/>
    </location>
</feature>
<gene>
    <name evidence="3" type="ORF">CVLEPA_LOCUS18836</name>
</gene>